<organism evidence="3 4">
    <name type="scientific">Entamoeba histolytica</name>
    <dbReference type="NCBI Taxonomy" id="5759"/>
    <lineage>
        <taxon>Eukaryota</taxon>
        <taxon>Amoebozoa</taxon>
        <taxon>Evosea</taxon>
        <taxon>Archamoebae</taxon>
        <taxon>Mastigamoebida</taxon>
        <taxon>Entamoebidae</taxon>
        <taxon>Entamoeba</taxon>
    </lineage>
</organism>
<dbReference type="Proteomes" id="UP000078387">
    <property type="component" value="Unassembled WGS sequence"/>
</dbReference>
<dbReference type="EMBL" id="BDEQ01000001">
    <property type="protein sequence ID" value="GAT95469.1"/>
    <property type="molecule type" value="Genomic_DNA"/>
</dbReference>
<dbReference type="FunFam" id="3.60.10.10:FF:000147">
    <property type="entry name" value="Suppressor of actin, putative"/>
    <property type="match status" value="1"/>
</dbReference>
<dbReference type="Gene3D" id="3.60.10.10">
    <property type="entry name" value="Endonuclease/exonuclease/phosphatase"/>
    <property type="match status" value="1"/>
</dbReference>
<dbReference type="VEuPathDB" id="AmoebaDB:EHI_040380"/>
<gene>
    <name evidence="3" type="ORF">CL6EHI_040380</name>
</gene>
<dbReference type="Pfam" id="PF02383">
    <property type="entry name" value="Syja_N"/>
    <property type="match status" value="1"/>
</dbReference>
<comment type="caution">
    <text evidence="3">The sequence shown here is derived from an EMBL/GenBank/DDBJ whole genome shotgun (WGS) entry which is preliminary data.</text>
</comment>
<dbReference type="InterPro" id="IPR036691">
    <property type="entry name" value="Endo/exonu/phosph_ase_sf"/>
</dbReference>
<dbReference type="GO" id="GO:0043812">
    <property type="term" value="F:phosphatidylinositol-4-phosphate phosphatase activity"/>
    <property type="evidence" value="ECO:0007669"/>
    <property type="project" value="TreeGrafter"/>
</dbReference>
<dbReference type="VEuPathDB" id="AmoebaDB:KM1_030160"/>
<sequence length="1006" mass="116898">MRRIKSEMTDPIIVSYLSDGVLLEKEGRTKLSFKYEEKIFEQKPLNGQLLQQYKFDELMGFITLPNCVVCIGIKGIKCVEINRQVIRNVVDIKVLPLIHPTIKNDLYKTDNKLIQDIKKMLDDCLLYYSYDMNITLCFQEMKKQNKKIDDRFYWNKSMHKMIEGFKEWKIIFVDGFIRSTKFEYGINYVLFSRRDCSRTGLRFSSRGGDINGNVSNFVETEQIIEKDGMISSFVQIRGTIPLIWKTNEEDTFRPKGKFYQTIYQDWCITNHFEKLKQIYGDVIAINLLDNHGPEKVLHDMYEFYLGLNNKLKVDYYAFDFHKECANNKYENIRYLLNSINKRMMTFNFFTINNEGRILKQQNGVIRTNCIDCLDRTNVIQSCIGKMILELQLKEFNVQNPQLTISINTDYMNIWADHANQMSFRYTGTKAMKTDYTRNGKRGFSGVLSDGKTSVKRSFISMTTGQYQKPQEMLNLLLGKIFFSEQQESCESVILCIRNVLKTDISMKKANQTKVHIHITKTHYTEYLIESGLCISMLLDDVIACDITHDPRILLLYTKTTSLPKMLFISEISLSYQLAFQLNKSRLITPPPGLNLLDIGNNSSSYLLPSLSKEINVRFITWNMEKILIPPDGALLNEVMKENDKDIIVLQLNKCNYDPSMFIGDYQPPFDLFKNIFLLLNAVISPYVLVAVHTTDIIAQCVLLKREKYKKLHNVEVSNVYFEKSKPQKWSKLKCWGSAILFSINETTLAFLALHPLQNIQGDESMFIKSQIDLNTDVQEIFFTIFEQPPLNKIPSFDTAIRRTKAFASNGIIFQRSIWDCIDPTSRHLLQIESPLLNEGNEIDLKDKTFHNCVTSTFSFKDFPTPSFVDSSTLKVNIDNIHLKLTSKIDKPLLLTFNSKVLSSVVTTLSISPKRYETNFIQTVLTLNHFNLDVLKRYWITCIITEKEHEIGRFILPLTFIITNQYIEKCIVYHNRKRVGECLIHLSKDQKHQAQQLEPQPPFNSLL</sequence>
<dbReference type="AlphaFoldDB" id="A0A5K1ULQ5"/>
<evidence type="ECO:0000256" key="1">
    <source>
        <dbReference type="ARBA" id="ARBA00013044"/>
    </source>
</evidence>
<reference evidence="3 4" key="1">
    <citation type="submission" date="2016-05" db="EMBL/GenBank/DDBJ databases">
        <title>First whole genome sequencing of Entamoeba histolytica HM1:IMSS-clone-6.</title>
        <authorList>
            <person name="Mukherjee Avik.K."/>
            <person name="Izumyama S."/>
            <person name="Nakada-Tsukui K."/>
            <person name="Nozaki T."/>
        </authorList>
    </citation>
    <scope>NUCLEOTIDE SEQUENCE [LARGE SCALE GENOMIC DNA]</scope>
    <source>
        <strain evidence="3 4">HM1:IMSS clone 6</strain>
    </source>
</reference>
<proteinExistence type="predicted"/>
<dbReference type="PANTHER" id="PTHR45662:SF2">
    <property type="entry name" value="PHOSPHATIDYLINOSITOL-3-PHOSPHATASE SAC1"/>
    <property type="match status" value="1"/>
</dbReference>
<dbReference type="VEuPathDB" id="AmoebaDB:EHI8A_007610"/>
<dbReference type="EC" id="3.1.3.36" evidence="1"/>
<accession>A0A5K1ULQ5</accession>
<dbReference type="PROSITE" id="PS50275">
    <property type="entry name" value="SAC"/>
    <property type="match status" value="1"/>
</dbReference>
<dbReference type="VEuPathDB" id="AmoebaDB:KM1_021610"/>
<dbReference type="InterPro" id="IPR002013">
    <property type="entry name" value="SAC_dom"/>
</dbReference>
<dbReference type="VEuPathDB" id="AmoebaDB:EHI5A_013560"/>
<dbReference type="GO" id="GO:0046856">
    <property type="term" value="P:phosphatidylinositol dephosphorylation"/>
    <property type="evidence" value="ECO:0007669"/>
    <property type="project" value="TreeGrafter"/>
</dbReference>
<dbReference type="OMA" id="INIRFIT"/>
<dbReference type="SUPFAM" id="SSF56219">
    <property type="entry name" value="DNase I-like"/>
    <property type="match status" value="1"/>
</dbReference>
<feature type="domain" description="SAC" evidence="2">
    <location>
        <begin position="117"/>
        <end position="427"/>
    </location>
</feature>
<dbReference type="PANTHER" id="PTHR45662">
    <property type="entry name" value="PHOSPHATIDYLINOSITIDE PHOSPHATASE SAC1"/>
    <property type="match status" value="1"/>
</dbReference>
<protein>
    <recommendedName>
        <fullName evidence="1">phosphoinositide 5-phosphatase</fullName>
        <ecNumber evidence="1">3.1.3.36</ecNumber>
    </recommendedName>
</protein>
<dbReference type="VEuPathDB" id="AmoebaDB:EHI7A_010610"/>
<evidence type="ECO:0000313" key="3">
    <source>
        <dbReference type="EMBL" id="GAT95469.1"/>
    </source>
</evidence>
<evidence type="ECO:0000313" key="4">
    <source>
        <dbReference type="Proteomes" id="UP000078387"/>
    </source>
</evidence>
<dbReference type="GO" id="GO:0005783">
    <property type="term" value="C:endoplasmic reticulum"/>
    <property type="evidence" value="ECO:0007669"/>
    <property type="project" value="TreeGrafter"/>
</dbReference>
<dbReference type="GO" id="GO:0004439">
    <property type="term" value="F:phosphatidylinositol-4,5-bisphosphate 5-phosphatase activity"/>
    <property type="evidence" value="ECO:0007669"/>
    <property type="project" value="UniProtKB-EC"/>
</dbReference>
<evidence type="ECO:0000259" key="2">
    <source>
        <dbReference type="PROSITE" id="PS50275"/>
    </source>
</evidence>
<name>A0A5K1ULQ5_ENTHI</name>